<protein>
    <submittedName>
        <fullName evidence="2">Uncharacterized protein</fullName>
    </submittedName>
</protein>
<name>A0ABM8HBM7_9MICO</name>
<reference evidence="3" key="1">
    <citation type="journal article" date="2019" name="Int. J. Syst. Evol. Microbiol.">
        <title>The Global Catalogue of Microorganisms (GCM) 10K type strain sequencing project: providing services to taxonomists for standard genome sequencing and annotation.</title>
        <authorList>
            <consortium name="The Broad Institute Genomics Platform"/>
            <consortium name="The Broad Institute Genome Sequencing Center for Infectious Disease"/>
            <person name="Wu L."/>
            <person name="Ma J."/>
        </authorList>
    </citation>
    <scope>NUCLEOTIDE SEQUENCE [LARGE SCALE GENOMIC DNA]</scope>
    <source>
        <strain evidence="3">NBRC 110608</strain>
    </source>
</reference>
<feature type="transmembrane region" description="Helical" evidence="1">
    <location>
        <begin position="53"/>
        <end position="74"/>
    </location>
</feature>
<evidence type="ECO:0000256" key="1">
    <source>
        <dbReference type="SAM" id="Phobius"/>
    </source>
</evidence>
<sequence>MNAGASTCGRQSWSNQVPPKVLTTVVSGANSCPQPGCPRRQMPRMPGWAPSTLAAMSATWVQVGLAGIVMPFAASTSLRYIRKEDSP</sequence>
<evidence type="ECO:0000313" key="3">
    <source>
        <dbReference type="Proteomes" id="UP001321421"/>
    </source>
</evidence>
<keyword evidence="1" id="KW-0812">Transmembrane</keyword>
<evidence type="ECO:0000313" key="2">
    <source>
        <dbReference type="EMBL" id="BDZ58361.1"/>
    </source>
</evidence>
<organism evidence="2 3">
    <name type="scientific">Barrientosiimonas endolithica</name>
    <dbReference type="NCBI Taxonomy" id="1535208"/>
    <lineage>
        <taxon>Bacteria</taxon>
        <taxon>Bacillati</taxon>
        <taxon>Actinomycetota</taxon>
        <taxon>Actinomycetes</taxon>
        <taxon>Micrococcales</taxon>
        <taxon>Dermacoccaceae</taxon>
        <taxon>Barrientosiimonas</taxon>
    </lineage>
</organism>
<dbReference type="EMBL" id="AP027735">
    <property type="protein sequence ID" value="BDZ58361.1"/>
    <property type="molecule type" value="Genomic_DNA"/>
</dbReference>
<keyword evidence="1" id="KW-1133">Transmembrane helix</keyword>
<gene>
    <name evidence="2" type="ORF">GCM10025872_20180</name>
</gene>
<keyword evidence="3" id="KW-1185">Reference proteome</keyword>
<accession>A0ABM8HBM7</accession>
<keyword evidence="1" id="KW-0472">Membrane</keyword>
<proteinExistence type="predicted"/>
<dbReference type="Proteomes" id="UP001321421">
    <property type="component" value="Chromosome"/>
</dbReference>